<sequence>MGLKLFEVAFKDILNGVIKRTPQDKRFSTFEPDTNVKDIYKPDLLMLEQFAGEST</sequence>
<dbReference type="Proteomes" id="UP000039370">
    <property type="component" value="Unassembled WGS sequence"/>
</dbReference>
<reference evidence="2" key="1">
    <citation type="submission" date="2015-01" db="EMBL/GenBank/DDBJ databases">
        <authorList>
            <person name="MANFREDI Pablo"/>
        </authorList>
    </citation>
    <scope>NUCLEOTIDE SEQUENCE [LARGE SCALE GENOMIC DNA]</scope>
    <source>
        <strain evidence="2">Cc11</strain>
    </source>
</reference>
<gene>
    <name evidence="1" type="ORF">CCAN11_1860017</name>
</gene>
<evidence type="ECO:0000313" key="1">
    <source>
        <dbReference type="EMBL" id="CEN49009.1"/>
    </source>
</evidence>
<dbReference type="AlphaFoldDB" id="A0A0B7IE65"/>
<name>A0A0B7IE65_9FLAO</name>
<dbReference type="RefSeq" id="WP_156130109.1">
    <property type="nucleotide sequence ID" value="NZ_JBIUQU010000017.1"/>
</dbReference>
<dbReference type="EMBL" id="CDOK01000097">
    <property type="protein sequence ID" value="CEN49009.1"/>
    <property type="molecule type" value="Genomic_DNA"/>
</dbReference>
<accession>A0A0B7IE65</accession>
<evidence type="ECO:0000313" key="2">
    <source>
        <dbReference type="Proteomes" id="UP000039370"/>
    </source>
</evidence>
<organism evidence="1 2">
    <name type="scientific">Capnocytophaga canimorsus</name>
    <dbReference type="NCBI Taxonomy" id="28188"/>
    <lineage>
        <taxon>Bacteria</taxon>
        <taxon>Pseudomonadati</taxon>
        <taxon>Bacteroidota</taxon>
        <taxon>Flavobacteriia</taxon>
        <taxon>Flavobacteriales</taxon>
        <taxon>Flavobacteriaceae</taxon>
        <taxon>Capnocytophaga</taxon>
    </lineage>
</organism>
<proteinExistence type="predicted"/>
<protein>
    <submittedName>
        <fullName evidence="1">Uncharacterized protein</fullName>
    </submittedName>
</protein>